<dbReference type="GeneID" id="72466555"/>
<dbReference type="EMBL" id="BPUB01000002">
    <property type="protein sequence ID" value="GJG59403.1"/>
    <property type="molecule type" value="Genomic_DNA"/>
</dbReference>
<accession>A0A9R1CYX5</accession>
<dbReference type="Gene3D" id="2.60.120.370">
    <property type="entry name" value="YhcH/YjgK/YiaL"/>
    <property type="match status" value="1"/>
</dbReference>
<protein>
    <recommendedName>
        <fullName evidence="4">DUF386 domain-containing protein</fullName>
    </recommendedName>
</protein>
<evidence type="ECO:0008006" key="4">
    <source>
        <dbReference type="Google" id="ProtNLM"/>
    </source>
</evidence>
<dbReference type="PANTHER" id="PTHR34986:SF1">
    <property type="entry name" value="PROTEIN YIAL"/>
    <property type="match status" value="1"/>
</dbReference>
<dbReference type="SUPFAM" id="SSF51197">
    <property type="entry name" value="Clavaminate synthase-like"/>
    <property type="match status" value="1"/>
</dbReference>
<evidence type="ECO:0000256" key="1">
    <source>
        <dbReference type="SAM" id="SignalP"/>
    </source>
</evidence>
<dbReference type="Pfam" id="PF04074">
    <property type="entry name" value="DUF386"/>
    <property type="match status" value="1"/>
</dbReference>
<dbReference type="InterPro" id="IPR004375">
    <property type="entry name" value="NanQ/TabA/YiaL"/>
</dbReference>
<dbReference type="PANTHER" id="PTHR34986">
    <property type="entry name" value="EVOLVED BETA-GALACTOSIDASE SUBUNIT BETA"/>
    <property type="match status" value="1"/>
</dbReference>
<proteinExistence type="predicted"/>
<dbReference type="Proteomes" id="UP000825483">
    <property type="component" value="Unassembled WGS sequence"/>
</dbReference>
<feature type="signal peptide" evidence="1">
    <location>
        <begin position="1"/>
        <end position="19"/>
    </location>
</feature>
<organism evidence="2 3">
    <name type="scientific">Prevotella lacticifex</name>
    <dbReference type="NCBI Taxonomy" id="2854755"/>
    <lineage>
        <taxon>Bacteria</taxon>
        <taxon>Pseudomonadati</taxon>
        <taxon>Bacteroidota</taxon>
        <taxon>Bacteroidia</taxon>
        <taxon>Bacteroidales</taxon>
        <taxon>Prevotellaceae</taxon>
        <taxon>Prevotella</taxon>
    </lineage>
</organism>
<evidence type="ECO:0000313" key="3">
    <source>
        <dbReference type="Proteomes" id="UP000825483"/>
    </source>
</evidence>
<gene>
    <name evidence="2" type="ORF">PRLR5076_22540</name>
</gene>
<feature type="chain" id="PRO_5040500001" description="DUF386 domain-containing protein" evidence="1">
    <location>
        <begin position="20"/>
        <end position="209"/>
    </location>
</feature>
<name>A0A9R1CYX5_9BACT</name>
<comment type="caution">
    <text evidence="2">The sequence shown here is derived from an EMBL/GenBank/DDBJ whole genome shotgun (WGS) entry which is preliminary data.</text>
</comment>
<keyword evidence="3" id="KW-1185">Reference proteome</keyword>
<dbReference type="NCBIfam" id="TIGR00022">
    <property type="entry name" value="YhcH/YjgK/YiaL family protein"/>
    <property type="match status" value="1"/>
</dbReference>
<keyword evidence="1" id="KW-0732">Signal</keyword>
<dbReference type="RefSeq" id="WP_223925557.1">
    <property type="nucleotide sequence ID" value="NZ_BPTU01000001.1"/>
</dbReference>
<dbReference type="GO" id="GO:0005829">
    <property type="term" value="C:cytosol"/>
    <property type="evidence" value="ECO:0007669"/>
    <property type="project" value="TreeGrafter"/>
</dbReference>
<evidence type="ECO:0000313" key="2">
    <source>
        <dbReference type="EMBL" id="GJG59403.1"/>
    </source>
</evidence>
<dbReference type="InterPro" id="IPR037012">
    <property type="entry name" value="NanQ/TabA/YiaL_sf"/>
</dbReference>
<sequence>MNKKILSLLFLLLPLTAAAQQFTAVYPRSEVKAATKWARHNAPWSKGFTKGSPGVVNMAEFRNQYAKDSTQWNALFRWLQTTDLQALPKGKHPIPGTSLTASVQDDVNRPLAERGSESHRKKVDFQFVVSGTEGFALLDHDASTKPNCAYDEKKDVIHYDYDASKAWVFATKAPHFNIFFPGDWHVAKVLTKKKDQHFRVIVVKMKYMD</sequence>
<dbReference type="AlphaFoldDB" id="A0A9R1CYX5"/>
<reference evidence="2" key="1">
    <citation type="journal article" date="2022" name="Int. J. Syst. Evol. Microbiol.">
        <title>Prevotella lacticifex sp. nov., isolated from the rumen of cows.</title>
        <authorList>
            <person name="Shinkai T."/>
            <person name="Ikeyama N."/>
            <person name="Kumagai M."/>
            <person name="Ohmori H."/>
            <person name="Sakamoto M."/>
            <person name="Ohkuma M."/>
            <person name="Mitsumori M."/>
        </authorList>
    </citation>
    <scope>NUCLEOTIDE SEQUENCE</scope>
    <source>
        <strain evidence="2">R5076</strain>
    </source>
</reference>